<proteinExistence type="inferred from homology"/>
<evidence type="ECO:0000313" key="9">
    <source>
        <dbReference type="EMBL" id="SHK56199.1"/>
    </source>
</evidence>
<comment type="cofactor">
    <cofactor evidence="1">
        <name>a divalent metal cation</name>
        <dbReference type="ChEBI" id="CHEBI:60240"/>
    </cofactor>
</comment>
<evidence type="ECO:0000259" key="7">
    <source>
        <dbReference type="Pfam" id="PF03755"/>
    </source>
</evidence>
<sequence length="282" mass="32839">MQSMTGFGKATLEGTSWNVSVLIRSLNGKGLELFFKSNINLLPLEMELRNRTKERIRRGSLTVQVEALAKRIPLELNPEAVKEGVRFVRALSQDIGLNLSDDVIFQVVLRLMERTREELDEELKELILQAFDLALEELIISRKKEGEELKKDIQEKLSQIVEEFEKIKEKRHEVFEALKKRLLEKAQELSLDEKDPLLINEMTFLLSRIDVEEEVSRFEIHLRRFQELLDADGEVGKRMEFLLQELHREINTLGNKMPELSPHVVNIKVNIDRLKQQCANVE</sequence>
<dbReference type="STRING" id="381751.SAMN05444391_1457"/>
<evidence type="ECO:0000256" key="2">
    <source>
        <dbReference type="ARBA" id="ARBA00022722"/>
    </source>
</evidence>
<dbReference type="InterPro" id="IPR013551">
    <property type="entry name" value="YicC-like_C"/>
</dbReference>
<evidence type="ECO:0000259" key="8">
    <source>
        <dbReference type="Pfam" id="PF08340"/>
    </source>
</evidence>
<dbReference type="GO" id="GO:0004521">
    <property type="term" value="F:RNA endonuclease activity"/>
    <property type="evidence" value="ECO:0007669"/>
    <property type="project" value="InterPro"/>
</dbReference>
<dbReference type="Pfam" id="PF08340">
    <property type="entry name" value="YicC-like_C"/>
    <property type="match status" value="1"/>
</dbReference>
<feature type="coiled-coil region" evidence="6">
    <location>
        <begin position="109"/>
        <end position="170"/>
    </location>
</feature>
<keyword evidence="2" id="KW-0540">Nuclease</keyword>
<dbReference type="GO" id="GO:0016787">
    <property type="term" value="F:hydrolase activity"/>
    <property type="evidence" value="ECO:0007669"/>
    <property type="project" value="UniProtKB-KW"/>
</dbReference>
<dbReference type="PANTHER" id="PTHR30636:SF3">
    <property type="entry name" value="UPF0701 PROTEIN YICC"/>
    <property type="match status" value="1"/>
</dbReference>
<feature type="domain" description="Endoribonuclease YicC-like C-terminal" evidence="8">
    <location>
        <begin position="167"/>
        <end position="282"/>
    </location>
</feature>
<evidence type="ECO:0000256" key="6">
    <source>
        <dbReference type="SAM" id="Coils"/>
    </source>
</evidence>
<gene>
    <name evidence="9" type="ORF">SAMN05444391_1457</name>
</gene>
<dbReference type="Pfam" id="PF03755">
    <property type="entry name" value="YicC-like_N"/>
    <property type="match status" value="1"/>
</dbReference>
<dbReference type="RefSeq" id="WP_079654537.1">
    <property type="nucleotide sequence ID" value="NZ_LT670846.1"/>
</dbReference>
<organism evidence="9 10">
    <name type="scientific">Thermocrinis minervae</name>
    <dbReference type="NCBI Taxonomy" id="381751"/>
    <lineage>
        <taxon>Bacteria</taxon>
        <taxon>Pseudomonadati</taxon>
        <taxon>Aquificota</taxon>
        <taxon>Aquificia</taxon>
        <taxon>Aquificales</taxon>
        <taxon>Aquificaceae</taxon>
        <taxon>Thermocrinis</taxon>
    </lineage>
</organism>
<reference evidence="9 10" key="1">
    <citation type="submission" date="2016-11" db="EMBL/GenBank/DDBJ databases">
        <authorList>
            <person name="Jaros S."/>
            <person name="Januszkiewicz K."/>
            <person name="Wedrychowicz H."/>
        </authorList>
    </citation>
    <scope>NUCLEOTIDE SEQUENCE [LARGE SCALE GENOMIC DNA]</scope>
    <source>
        <strain evidence="9 10">DSM 19557</strain>
    </source>
</reference>
<evidence type="ECO:0000256" key="5">
    <source>
        <dbReference type="ARBA" id="ARBA00035648"/>
    </source>
</evidence>
<keyword evidence="3" id="KW-0255">Endonuclease</keyword>
<keyword evidence="10" id="KW-1185">Reference proteome</keyword>
<dbReference type="EMBL" id="LT670846">
    <property type="protein sequence ID" value="SHK56199.1"/>
    <property type="molecule type" value="Genomic_DNA"/>
</dbReference>
<dbReference type="Proteomes" id="UP000189810">
    <property type="component" value="Chromosome I"/>
</dbReference>
<dbReference type="PANTHER" id="PTHR30636">
    <property type="entry name" value="UPF0701 PROTEIN YICC"/>
    <property type="match status" value="1"/>
</dbReference>
<feature type="domain" description="Endoribonuclease YicC-like N-terminal" evidence="7">
    <location>
        <begin position="1"/>
        <end position="151"/>
    </location>
</feature>
<evidence type="ECO:0000256" key="1">
    <source>
        <dbReference type="ARBA" id="ARBA00001968"/>
    </source>
</evidence>
<keyword evidence="6" id="KW-0175">Coiled coil</keyword>
<dbReference type="OrthoDB" id="9771229at2"/>
<evidence type="ECO:0000256" key="4">
    <source>
        <dbReference type="ARBA" id="ARBA00022801"/>
    </source>
</evidence>
<dbReference type="AlphaFoldDB" id="A0A1M6TH32"/>
<evidence type="ECO:0000313" key="10">
    <source>
        <dbReference type="Proteomes" id="UP000189810"/>
    </source>
</evidence>
<accession>A0A1M6TH32</accession>
<dbReference type="InterPro" id="IPR005229">
    <property type="entry name" value="YicC/YloC-like"/>
</dbReference>
<evidence type="ECO:0000256" key="3">
    <source>
        <dbReference type="ARBA" id="ARBA00022759"/>
    </source>
</evidence>
<comment type="similarity">
    <text evidence="5">Belongs to the YicC/YloC family.</text>
</comment>
<name>A0A1M6TH32_9AQUI</name>
<dbReference type="NCBIfam" id="TIGR00255">
    <property type="entry name" value="YicC/YloC family endoribonuclease"/>
    <property type="match status" value="1"/>
</dbReference>
<dbReference type="InterPro" id="IPR013527">
    <property type="entry name" value="YicC-like_N"/>
</dbReference>
<protein>
    <submittedName>
        <fullName evidence="9">TIGR00255 family protein</fullName>
    </submittedName>
</protein>
<keyword evidence="4" id="KW-0378">Hydrolase</keyword>